<dbReference type="PANTHER" id="PTHR43344:SF13">
    <property type="entry name" value="PHOSPHATASE RV3661-RELATED"/>
    <property type="match status" value="1"/>
</dbReference>
<dbReference type="Pfam" id="PF12710">
    <property type="entry name" value="HAD"/>
    <property type="match status" value="1"/>
</dbReference>
<dbReference type="Gene3D" id="1.20.1440.100">
    <property type="entry name" value="SG protein - dephosphorylation function"/>
    <property type="match status" value="1"/>
</dbReference>
<dbReference type="GO" id="GO:0016787">
    <property type="term" value="F:hydrolase activity"/>
    <property type="evidence" value="ECO:0007669"/>
    <property type="project" value="UniProtKB-KW"/>
</dbReference>
<dbReference type="EMBL" id="JBEYBR010000073">
    <property type="protein sequence ID" value="MEU2125007.1"/>
    <property type="molecule type" value="Genomic_DNA"/>
</dbReference>
<reference evidence="5 6" key="1">
    <citation type="submission" date="2024-06" db="EMBL/GenBank/DDBJ databases">
        <title>The Natural Products Discovery Center: Release of the First 8490 Sequenced Strains for Exploring Actinobacteria Biosynthetic Diversity.</title>
        <authorList>
            <person name="Kalkreuter E."/>
            <person name="Kautsar S.A."/>
            <person name="Yang D."/>
            <person name="Bader C.D."/>
            <person name="Teijaro C.N."/>
            <person name="Fluegel L."/>
            <person name="Davis C.M."/>
            <person name="Simpson J.R."/>
            <person name="Lauterbach L."/>
            <person name="Steele A.D."/>
            <person name="Gui C."/>
            <person name="Meng S."/>
            <person name="Li G."/>
            <person name="Viehrig K."/>
            <person name="Ye F."/>
            <person name="Su P."/>
            <person name="Kiefer A.F."/>
            <person name="Nichols A."/>
            <person name="Cepeda A.J."/>
            <person name="Yan W."/>
            <person name="Fan B."/>
            <person name="Jiang Y."/>
            <person name="Adhikari A."/>
            <person name="Zheng C.-J."/>
            <person name="Schuster L."/>
            <person name="Cowan T.M."/>
            <person name="Smanski M.J."/>
            <person name="Chevrette M.G."/>
            <person name="De Carvalho L.P.S."/>
            <person name="Shen B."/>
        </authorList>
    </citation>
    <scope>NUCLEOTIDE SEQUENCE [LARGE SCALE GENOMIC DNA]</scope>
    <source>
        <strain evidence="5 6">NPDC019434</strain>
    </source>
</reference>
<dbReference type="Proteomes" id="UP001550535">
    <property type="component" value="Unassembled WGS sequence"/>
</dbReference>
<keyword evidence="3 5" id="KW-0378">Hydrolase</keyword>
<evidence type="ECO:0000313" key="5">
    <source>
        <dbReference type="EMBL" id="MEU2125007.1"/>
    </source>
</evidence>
<comment type="caution">
    <text evidence="5">The sequence shown here is derived from an EMBL/GenBank/DDBJ whole genome shotgun (WGS) entry which is preliminary data.</text>
</comment>
<accession>A0ABV2XGK4</accession>
<evidence type="ECO:0000256" key="2">
    <source>
        <dbReference type="ARBA" id="ARBA00022723"/>
    </source>
</evidence>
<sequence>MTHRSGTPEITGTGGAESGSVPAAFVDVDETLVRSVTFLSLFSFDARRRGRGAEADAVIEEFRALRAAGMSRGESHRWFYRHWSGRDVADLGHVGREWFASRAADPAFFNIAVRRRLAELSRAGSRIVLVSGSFAPALCPIAEAVGATSVLCTSLATAAGKYTGEVLATMVGADKSAALHRYAEEAAIDLSSCAAFGDHHSDVAMFELVGHPVVVGDADPRLHGYPAQRLPGWTAPVSRGS</sequence>
<dbReference type="RefSeq" id="WP_063020744.1">
    <property type="nucleotide sequence ID" value="NZ_JBEYBM010000009.1"/>
</dbReference>
<evidence type="ECO:0000256" key="1">
    <source>
        <dbReference type="ARBA" id="ARBA00009184"/>
    </source>
</evidence>
<name>A0ABV2XGK4_9NOCA</name>
<dbReference type="NCBIfam" id="TIGR01488">
    <property type="entry name" value="HAD-SF-IB"/>
    <property type="match status" value="1"/>
</dbReference>
<dbReference type="InterPro" id="IPR023214">
    <property type="entry name" value="HAD_sf"/>
</dbReference>
<keyword evidence="2" id="KW-0479">Metal-binding</keyword>
<protein>
    <submittedName>
        <fullName evidence="5">HAD-IB family hydrolase</fullName>
    </submittedName>
</protein>
<gene>
    <name evidence="5" type="ORF">ABZ507_24660</name>
</gene>
<evidence type="ECO:0000313" key="6">
    <source>
        <dbReference type="Proteomes" id="UP001550535"/>
    </source>
</evidence>
<dbReference type="PANTHER" id="PTHR43344">
    <property type="entry name" value="PHOSPHOSERINE PHOSPHATASE"/>
    <property type="match status" value="1"/>
</dbReference>
<keyword evidence="4" id="KW-0460">Magnesium</keyword>
<proteinExistence type="inferred from homology"/>
<dbReference type="InterPro" id="IPR006385">
    <property type="entry name" value="HAD_hydro_SerB1"/>
</dbReference>
<evidence type="ECO:0000256" key="4">
    <source>
        <dbReference type="ARBA" id="ARBA00022842"/>
    </source>
</evidence>
<dbReference type="InterPro" id="IPR050582">
    <property type="entry name" value="HAD-like_SerB"/>
</dbReference>
<dbReference type="SUPFAM" id="SSF56784">
    <property type="entry name" value="HAD-like"/>
    <property type="match status" value="1"/>
</dbReference>
<evidence type="ECO:0000256" key="3">
    <source>
        <dbReference type="ARBA" id="ARBA00022801"/>
    </source>
</evidence>
<dbReference type="Gene3D" id="3.40.50.1000">
    <property type="entry name" value="HAD superfamily/HAD-like"/>
    <property type="match status" value="1"/>
</dbReference>
<dbReference type="NCBIfam" id="TIGR01490">
    <property type="entry name" value="HAD-SF-IB-hyp1"/>
    <property type="match status" value="1"/>
</dbReference>
<dbReference type="InterPro" id="IPR036412">
    <property type="entry name" value="HAD-like_sf"/>
</dbReference>
<comment type="similarity">
    <text evidence="1">Belongs to the HAD-like hydrolase superfamily. SerB family.</text>
</comment>
<keyword evidence="6" id="KW-1185">Reference proteome</keyword>
<organism evidence="5 6">
    <name type="scientific">Nocardia niwae</name>
    <dbReference type="NCBI Taxonomy" id="626084"/>
    <lineage>
        <taxon>Bacteria</taxon>
        <taxon>Bacillati</taxon>
        <taxon>Actinomycetota</taxon>
        <taxon>Actinomycetes</taxon>
        <taxon>Mycobacteriales</taxon>
        <taxon>Nocardiaceae</taxon>
        <taxon>Nocardia</taxon>
    </lineage>
</organism>